<protein>
    <submittedName>
        <fullName evidence="2">Uncharacterized protein</fullName>
    </submittedName>
</protein>
<organism evidence="2 3">
    <name type="scientific">Paenibacillus odorifer</name>
    <dbReference type="NCBI Taxonomy" id="189426"/>
    <lineage>
        <taxon>Bacteria</taxon>
        <taxon>Bacillati</taxon>
        <taxon>Bacillota</taxon>
        <taxon>Bacilli</taxon>
        <taxon>Bacillales</taxon>
        <taxon>Paenibacillaceae</taxon>
        <taxon>Paenibacillus</taxon>
    </lineage>
</organism>
<dbReference type="Proteomes" id="UP000187465">
    <property type="component" value="Unassembled WGS sequence"/>
</dbReference>
<comment type="caution">
    <text evidence="2">The sequence shown here is derived from an EMBL/GenBank/DDBJ whole genome shotgun (WGS) entry which is preliminary data.</text>
</comment>
<evidence type="ECO:0000313" key="3">
    <source>
        <dbReference type="Proteomes" id="UP000187465"/>
    </source>
</evidence>
<feature type="transmembrane region" description="Helical" evidence="1">
    <location>
        <begin position="51"/>
        <end position="70"/>
    </location>
</feature>
<name>A0A1R0WV62_9BACL</name>
<dbReference type="EMBL" id="MKQP01000070">
    <property type="protein sequence ID" value="OMD21923.1"/>
    <property type="molecule type" value="Genomic_DNA"/>
</dbReference>
<keyword evidence="1" id="KW-0812">Transmembrane</keyword>
<keyword evidence="1" id="KW-1133">Transmembrane helix</keyword>
<accession>A0A1R0WV62</accession>
<dbReference type="AlphaFoldDB" id="A0A1R0WV62"/>
<reference evidence="2 3" key="1">
    <citation type="submission" date="2016-10" db="EMBL/GenBank/DDBJ databases">
        <title>Paenibacillus species isolates.</title>
        <authorList>
            <person name="Beno S.M."/>
        </authorList>
    </citation>
    <scope>NUCLEOTIDE SEQUENCE [LARGE SCALE GENOMIC DNA]</scope>
    <source>
        <strain evidence="2 3">FSL H7-0604</strain>
    </source>
</reference>
<sequence>MEDHQPEWYAQARKGPFGNEKFTMRHADNVIRRIQEDQQGTKSFSGKRLSVQMWAVASFIVLLGLGIFFLNGRFLGNESSNPAQTEVSSHFTEAELQRNADQVMQSLLGKTYPLDHREWLKEQQQIFYSYQKDEDSAYIWINYVTGELVQTKMSTILTAAEIDAEMKTRAEEIKGKLGYANDSAYDVLRYVEYDATQNSSGVKIENNFRAEKWRIGFVNGEFDYASATLEASAVSEEMRQAGEEALKMLRGNGGDEELSLVFRAMDMDQDRLTLQYGSKVSVTLDTVTRRIEQISDTNPRVSDKTDPKQLTVLDRELSLIDGDRLREKAAPLLTKIFSVADVGEYSLLKRDQEPGNLTFHKLGSPEITVYYDSDLTIWKVKEDSPASQS</sequence>
<evidence type="ECO:0000313" key="2">
    <source>
        <dbReference type="EMBL" id="OMD21923.1"/>
    </source>
</evidence>
<evidence type="ECO:0000256" key="1">
    <source>
        <dbReference type="SAM" id="Phobius"/>
    </source>
</evidence>
<keyword evidence="1" id="KW-0472">Membrane</keyword>
<gene>
    <name evidence="2" type="ORF">BJP51_31700</name>
</gene>
<proteinExistence type="predicted"/>